<dbReference type="Proteomes" id="UP001190700">
    <property type="component" value="Unassembled WGS sequence"/>
</dbReference>
<comment type="caution">
    <text evidence="12">The sequence shown here is derived from an EMBL/GenBank/DDBJ whole genome shotgun (WGS) entry which is preliminary data.</text>
</comment>
<dbReference type="PROSITE" id="PS50067">
    <property type="entry name" value="KINESIN_MOTOR_2"/>
    <property type="match status" value="1"/>
</dbReference>
<evidence type="ECO:0000256" key="5">
    <source>
        <dbReference type="ARBA" id="ARBA00023054"/>
    </source>
</evidence>
<dbReference type="CDD" id="cd00106">
    <property type="entry name" value="KISc"/>
    <property type="match status" value="1"/>
</dbReference>
<feature type="compositionally biased region" description="Polar residues" evidence="10">
    <location>
        <begin position="880"/>
        <end position="889"/>
    </location>
</feature>
<evidence type="ECO:0000259" key="11">
    <source>
        <dbReference type="PROSITE" id="PS50067"/>
    </source>
</evidence>
<dbReference type="InterPro" id="IPR036961">
    <property type="entry name" value="Kinesin_motor_dom_sf"/>
</dbReference>
<evidence type="ECO:0000256" key="4">
    <source>
        <dbReference type="ARBA" id="ARBA00022840"/>
    </source>
</evidence>
<evidence type="ECO:0000256" key="7">
    <source>
        <dbReference type="PROSITE-ProRule" id="PRU00283"/>
    </source>
</evidence>
<comment type="subcellular location">
    <subcellularLocation>
        <location evidence="1">Cytoplasm</location>
    </subcellularLocation>
</comment>
<evidence type="ECO:0000256" key="8">
    <source>
        <dbReference type="RuleBase" id="RU000394"/>
    </source>
</evidence>
<keyword evidence="3 7" id="KW-0547">Nucleotide-binding</keyword>
<dbReference type="PANTHER" id="PTHR47969">
    <property type="entry name" value="CHROMOSOME-ASSOCIATED KINESIN KIF4A-RELATED"/>
    <property type="match status" value="1"/>
</dbReference>
<dbReference type="AlphaFoldDB" id="A0AAE0LB33"/>
<evidence type="ECO:0000256" key="10">
    <source>
        <dbReference type="SAM" id="MobiDB-lite"/>
    </source>
</evidence>
<organism evidence="12 13">
    <name type="scientific">Cymbomonas tetramitiformis</name>
    <dbReference type="NCBI Taxonomy" id="36881"/>
    <lineage>
        <taxon>Eukaryota</taxon>
        <taxon>Viridiplantae</taxon>
        <taxon>Chlorophyta</taxon>
        <taxon>Pyramimonadophyceae</taxon>
        <taxon>Pyramimonadales</taxon>
        <taxon>Pyramimonadaceae</taxon>
        <taxon>Cymbomonas</taxon>
    </lineage>
</organism>
<evidence type="ECO:0000256" key="2">
    <source>
        <dbReference type="ARBA" id="ARBA00022490"/>
    </source>
</evidence>
<keyword evidence="13" id="KW-1185">Reference proteome</keyword>
<evidence type="ECO:0000313" key="13">
    <source>
        <dbReference type="Proteomes" id="UP001190700"/>
    </source>
</evidence>
<feature type="region of interest" description="Disordered" evidence="10">
    <location>
        <begin position="839"/>
        <end position="889"/>
    </location>
</feature>
<accession>A0AAE0LB33</accession>
<dbReference type="EMBL" id="LGRX02005529">
    <property type="protein sequence ID" value="KAK3278300.1"/>
    <property type="molecule type" value="Genomic_DNA"/>
</dbReference>
<dbReference type="GO" id="GO:0005524">
    <property type="term" value="F:ATP binding"/>
    <property type="evidence" value="ECO:0007669"/>
    <property type="project" value="UniProtKB-UniRule"/>
</dbReference>
<dbReference type="PROSITE" id="PS00411">
    <property type="entry name" value="KINESIN_MOTOR_1"/>
    <property type="match status" value="1"/>
</dbReference>
<keyword evidence="4 7" id="KW-0067">ATP-binding</keyword>
<comment type="similarity">
    <text evidence="7 8">Belongs to the TRAFAC class myosin-kinesin ATPase superfamily. Kinesin family.</text>
</comment>
<dbReference type="SMART" id="SM00129">
    <property type="entry name" value="KISc"/>
    <property type="match status" value="1"/>
</dbReference>
<feature type="domain" description="Kinesin motor" evidence="11">
    <location>
        <begin position="8"/>
        <end position="354"/>
    </location>
</feature>
<evidence type="ECO:0000256" key="3">
    <source>
        <dbReference type="ARBA" id="ARBA00022741"/>
    </source>
</evidence>
<gene>
    <name evidence="12" type="ORF">CYMTET_13751</name>
</gene>
<feature type="region of interest" description="Disordered" evidence="10">
    <location>
        <begin position="745"/>
        <end position="765"/>
    </location>
</feature>
<name>A0AAE0LB33_9CHLO</name>
<feature type="coiled-coil region" evidence="9">
    <location>
        <begin position="453"/>
        <end position="484"/>
    </location>
</feature>
<evidence type="ECO:0000313" key="12">
    <source>
        <dbReference type="EMBL" id="KAK3278300.1"/>
    </source>
</evidence>
<keyword evidence="5 9" id="KW-0175">Coiled coil</keyword>
<keyword evidence="8" id="KW-0493">Microtubule</keyword>
<dbReference type="GO" id="GO:0007052">
    <property type="term" value="P:mitotic spindle organization"/>
    <property type="evidence" value="ECO:0007669"/>
    <property type="project" value="TreeGrafter"/>
</dbReference>
<dbReference type="GO" id="GO:0005737">
    <property type="term" value="C:cytoplasm"/>
    <property type="evidence" value="ECO:0007669"/>
    <property type="project" value="UniProtKB-SubCell"/>
</dbReference>
<evidence type="ECO:0000256" key="1">
    <source>
        <dbReference type="ARBA" id="ARBA00004496"/>
    </source>
</evidence>
<dbReference type="InterPro" id="IPR027640">
    <property type="entry name" value="Kinesin-like_fam"/>
</dbReference>
<dbReference type="InterPro" id="IPR019821">
    <property type="entry name" value="Kinesin_motor_CS"/>
</dbReference>
<dbReference type="SUPFAM" id="SSF52540">
    <property type="entry name" value="P-loop containing nucleoside triphosphate hydrolases"/>
    <property type="match status" value="1"/>
</dbReference>
<dbReference type="GO" id="GO:0005875">
    <property type="term" value="C:microtubule associated complex"/>
    <property type="evidence" value="ECO:0007669"/>
    <property type="project" value="TreeGrafter"/>
</dbReference>
<dbReference type="InterPro" id="IPR027417">
    <property type="entry name" value="P-loop_NTPase"/>
</dbReference>
<dbReference type="Gene3D" id="3.40.850.10">
    <property type="entry name" value="Kinesin motor domain"/>
    <property type="match status" value="1"/>
</dbReference>
<feature type="compositionally biased region" description="Polar residues" evidence="10">
    <location>
        <begin position="750"/>
        <end position="765"/>
    </location>
</feature>
<protein>
    <recommendedName>
        <fullName evidence="8">Kinesin-like protein</fullName>
    </recommendedName>
</protein>
<sequence>MDDSGRGRVNVFVRIRPPLPREEGEPSCLTVDEGETNITLQMQDGDAVERVLAGGSFQNSPLEKKFAFDGCFDGESEQKEVFVAVGKPVLRDVISGYNGCILAYGQTGAGKTHSLLNAGGRSPQEAGLLPRTIAALFVHIGSDTQNVYNVEVGTFQLYNEQVDDLLAEAGEGTRGRNLNVVNSGEVQGLTWLPCKTPEELLQAFQRGRNNIVYAETKMNKASSRSHAVFQIKVIKRARATENKGAAVKMKATVGKLTVVDLAGSERVKRSGVSGQQLKEAANINTSLLAFGNVVQALADKKKFIPFRDSKLTRILQDSIGGNSKTSLLVCTSPAAESCSETSSTLEFASRAMRVEITATLNQVDVTVDPSKLAADLAGEGIDKALLEQQRANEAKEKVMEQREARAKKDAEASKALALKAQQDGAKKETEIKELNLKWEKKVEAALLKGAEGKSELETQVKQLKQQLREQEENSEAKLKLLEMQARVGTLEKALQTATSTSAKADAQRDEEYAQQLAALELELQTTHTQWQEDGAARGEAEAKCQRMAAEADAQQQQMDEMKAKFEQETEKLLQQQQAELLAVDARHVEEIEKQICKVRSQYEEAAAAATTAHAAEVKILETEYATELSQLDDLRKHQLMEQELEWKARYVAHEEELQAQLAREKEALGLEKDAEIASLGAKSALQDEAIHELEERKDELHTQLLAAKKAEMEVKLTMEEVVKRLEEESQMVSKKHQSEMEAVRERQAAELQSVTQQADTQQRRTSGLFNSARGVLALKMDVLQASFNSLQERFEQRESRPEDVERIKELETELNTTIEQMRQHHAYSSHLQRQLDNRDENDKVFGGGPAKKAPASLPALKTPKPLGANPMPRRHAGQSVLGSQFKMNR</sequence>
<keyword evidence="2" id="KW-0963">Cytoplasm</keyword>
<feature type="binding site" evidence="7">
    <location>
        <begin position="105"/>
        <end position="112"/>
    </location>
    <ligand>
        <name>ATP</name>
        <dbReference type="ChEBI" id="CHEBI:30616"/>
    </ligand>
</feature>
<dbReference type="Pfam" id="PF00225">
    <property type="entry name" value="Kinesin"/>
    <property type="match status" value="1"/>
</dbReference>
<dbReference type="PRINTS" id="PR00380">
    <property type="entry name" value="KINESINHEAVY"/>
</dbReference>
<keyword evidence="6 7" id="KW-0505">Motor protein</keyword>
<feature type="compositionally biased region" description="Low complexity" evidence="10">
    <location>
        <begin position="850"/>
        <end position="866"/>
    </location>
</feature>
<reference evidence="12 13" key="1">
    <citation type="journal article" date="2015" name="Genome Biol. Evol.">
        <title>Comparative Genomics of a Bacterivorous Green Alga Reveals Evolutionary Causalities and Consequences of Phago-Mixotrophic Mode of Nutrition.</title>
        <authorList>
            <person name="Burns J.A."/>
            <person name="Paasch A."/>
            <person name="Narechania A."/>
            <person name="Kim E."/>
        </authorList>
    </citation>
    <scope>NUCLEOTIDE SEQUENCE [LARGE SCALE GENOMIC DNA]</scope>
    <source>
        <strain evidence="12 13">PLY_AMNH</strain>
    </source>
</reference>
<dbReference type="GO" id="GO:0051231">
    <property type="term" value="P:spindle elongation"/>
    <property type="evidence" value="ECO:0007669"/>
    <property type="project" value="TreeGrafter"/>
</dbReference>
<evidence type="ECO:0000256" key="9">
    <source>
        <dbReference type="SAM" id="Coils"/>
    </source>
</evidence>
<dbReference type="GO" id="GO:0007018">
    <property type="term" value="P:microtubule-based movement"/>
    <property type="evidence" value="ECO:0007669"/>
    <property type="project" value="InterPro"/>
</dbReference>
<feature type="coiled-coil region" evidence="9">
    <location>
        <begin position="537"/>
        <end position="578"/>
    </location>
</feature>
<dbReference type="GO" id="GO:0005874">
    <property type="term" value="C:microtubule"/>
    <property type="evidence" value="ECO:0007669"/>
    <property type="project" value="UniProtKB-KW"/>
</dbReference>
<dbReference type="GO" id="GO:0008017">
    <property type="term" value="F:microtubule binding"/>
    <property type="evidence" value="ECO:0007669"/>
    <property type="project" value="InterPro"/>
</dbReference>
<proteinExistence type="inferred from homology"/>
<evidence type="ECO:0000256" key="6">
    <source>
        <dbReference type="ARBA" id="ARBA00023175"/>
    </source>
</evidence>
<dbReference type="GO" id="GO:0003777">
    <property type="term" value="F:microtubule motor activity"/>
    <property type="evidence" value="ECO:0007669"/>
    <property type="project" value="InterPro"/>
</dbReference>
<dbReference type="InterPro" id="IPR001752">
    <property type="entry name" value="Kinesin_motor_dom"/>
</dbReference>
<feature type="coiled-coil region" evidence="9">
    <location>
        <begin position="381"/>
        <end position="411"/>
    </location>
</feature>
<dbReference type="PANTHER" id="PTHR47969:SF15">
    <property type="entry name" value="CHROMOSOME-ASSOCIATED KINESIN KIF4A-RELATED"/>
    <property type="match status" value="1"/>
</dbReference>